<evidence type="ECO:0000313" key="3">
    <source>
        <dbReference type="Proteomes" id="UP001180487"/>
    </source>
</evidence>
<dbReference type="PANTHER" id="PTHR43681:SF1">
    <property type="entry name" value="SARCALUMENIN"/>
    <property type="match status" value="1"/>
</dbReference>
<accession>A0ABU2CGC4</accession>
<organism evidence="2 3">
    <name type="scientific">Rhodoferax ferrireducens</name>
    <dbReference type="NCBI Taxonomy" id="192843"/>
    <lineage>
        <taxon>Bacteria</taxon>
        <taxon>Pseudomonadati</taxon>
        <taxon>Pseudomonadota</taxon>
        <taxon>Betaproteobacteria</taxon>
        <taxon>Burkholderiales</taxon>
        <taxon>Comamonadaceae</taxon>
        <taxon>Rhodoferax</taxon>
    </lineage>
</organism>
<evidence type="ECO:0000259" key="1">
    <source>
        <dbReference type="Pfam" id="PF00350"/>
    </source>
</evidence>
<keyword evidence="3" id="KW-1185">Reference proteome</keyword>
<dbReference type="InterPro" id="IPR027417">
    <property type="entry name" value="P-loop_NTPase"/>
</dbReference>
<dbReference type="InterPro" id="IPR045063">
    <property type="entry name" value="Dynamin_N"/>
</dbReference>
<dbReference type="Gene3D" id="3.40.50.300">
    <property type="entry name" value="P-loop containing nucleotide triphosphate hydrolases"/>
    <property type="match status" value="1"/>
</dbReference>
<gene>
    <name evidence="2" type="ORF">J2X19_005049</name>
</gene>
<reference evidence="2 3" key="1">
    <citation type="submission" date="2023-07" db="EMBL/GenBank/DDBJ databases">
        <title>Sorghum-associated microbial communities from plants grown in Nebraska, USA.</title>
        <authorList>
            <person name="Schachtman D."/>
        </authorList>
    </citation>
    <scope>NUCLEOTIDE SEQUENCE [LARGE SCALE GENOMIC DNA]</scope>
    <source>
        <strain evidence="2 3">BE313</strain>
    </source>
</reference>
<dbReference type="Pfam" id="PF00350">
    <property type="entry name" value="Dynamin_N"/>
    <property type="match status" value="1"/>
</dbReference>
<dbReference type="PANTHER" id="PTHR43681">
    <property type="entry name" value="TRANSMEMBRANE GTPASE FZO"/>
    <property type="match status" value="1"/>
</dbReference>
<dbReference type="SUPFAM" id="SSF52540">
    <property type="entry name" value="P-loop containing nucleoside triphosphate hydrolases"/>
    <property type="match status" value="1"/>
</dbReference>
<dbReference type="InterPro" id="IPR051943">
    <property type="entry name" value="TRAFAC_Dynamin-like_GTPase"/>
</dbReference>
<proteinExistence type="predicted"/>
<evidence type="ECO:0000313" key="2">
    <source>
        <dbReference type="EMBL" id="MDR7380346.1"/>
    </source>
</evidence>
<name>A0ABU2CGC4_9BURK</name>
<dbReference type="EMBL" id="JAVDXT010000008">
    <property type="protein sequence ID" value="MDR7380346.1"/>
    <property type="molecule type" value="Genomic_DNA"/>
</dbReference>
<dbReference type="RefSeq" id="WP_310377178.1">
    <property type="nucleotide sequence ID" value="NZ_JAVDXT010000008.1"/>
</dbReference>
<feature type="domain" description="Dynamin N-terminal" evidence="1">
    <location>
        <begin position="58"/>
        <end position="274"/>
    </location>
</feature>
<dbReference type="Proteomes" id="UP001180487">
    <property type="component" value="Unassembled WGS sequence"/>
</dbReference>
<comment type="caution">
    <text evidence="2">The sequence shown here is derived from an EMBL/GenBank/DDBJ whole genome shotgun (WGS) entry which is preliminary data.</text>
</comment>
<protein>
    <recommendedName>
        <fullName evidence="1">Dynamin N-terminal domain-containing protein</fullName>
    </recommendedName>
</protein>
<sequence length="647" mass="71750">MVTSFNEQIGHYGAWRREFALRLKLLAAWMKEHGLMDSGVEARLQRLEDQMRSDKVMVAFVAEFSRGKSELINALFFASYGRRIMPASAGRTTMCPTELGFDAGVPPSLRLLPIESRLHPQSLAEWRQASDQWTHVPLDVDDAEQLALALEKVTDVRRVTQDEARALGFWHDEVPDDNPPMDADGRVEVPRWRHALVNIEHPLLAQGLVILDTPGLNAIGAEPELTVNLIPQAHAVVFLLAADTGVTKSDLSVWREHLSHGADEVNARLVVLNKIDTLWDTLSTPEQVKLQIVQQRVASADILGVPAQQVMAVSAQKGLVAKITFDAELLQASGLPALEAALGDGILAQRHEILRAVVARGVTDLRNETGRVLQVRRRDLAEQKMELQGLGGKNSAVIKNMRSRIEQEKQEFDMGNAKIHAVRSVQHKLLGEMFGLLGSRNLKAEMGLLAAAMRQRGLKLGVKTVYGETFTRLRANMTKAQAHGAEIHSMLDATFRQLNAEFGFSLQLPPIPDIPRYHAELDEIEASHLQYLGLRNALKLAQPEFAERLVRALATRLRAVNDSAFGEVELWSKSAAAQLEDQLKERRKSFVRRIDGIDRIQEAAGGLDERVAEIEAQEAVLGQFDTRLQLLTSYFLTTAAPTLPPAA</sequence>